<name>A0A0G0NF84_9BACT</name>
<evidence type="ECO:0000313" key="2">
    <source>
        <dbReference type="EMBL" id="KKR14128.1"/>
    </source>
</evidence>
<evidence type="ECO:0000256" key="1">
    <source>
        <dbReference type="SAM" id="Phobius"/>
    </source>
</evidence>
<comment type="caution">
    <text evidence="2">The sequence shown here is derived from an EMBL/GenBank/DDBJ whole genome shotgun (WGS) entry which is preliminary data.</text>
</comment>
<keyword evidence="1" id="KW-1133">Transmembrane helix</keyword>
<evidence type="ECO:0000313" key="3">
    <source>
        <dbReference type="Proteomes" id="UP000034690"/>
    </source>
</evidence>
<feature type="transmembrane region" description="Helical" evidence="1">
    <location>
        <begin position="7"/>
        <end position="30"/>
    </location>
</feature>
<proteinExistence type="predicted"/>
<gene>
    <name evidence="2" type="ORF">UT40_C0005G0057</name>
</gene>
<dbReference type="EMBL" id="LBWQ01000005">
    <property type="protein sequence ID" value="KKR14128.1"/>
    <property type="molecule type" value="Genomic_DNA"/>
</dbReference>
<dbReference type="Proteomes" id="UP000034690">
    <property type="component" value="Unassembled WGS sequence"/>
</dbReference>
<reference evidence="2 3" key="1">
    <citation type="journal article" date="2015" name="Nature">
        <title>rRNA introns, odd ribosomes, and small enigmatic genomes across a large radiation of phyla.</title>
        <authorList>
            <person name="Brown C.T."/>
            <person name="Hug L.A."/>
            <person name="Thomas B.C."/>
            <person name="Sharon I."/>
            <person name="Castelle C.J."/>
            <person name="Singh A."/>
            <person name="Wilkins M.J."/>
            <person name="Williams K.H."/>
            <person name="Banfield J.F."/>
        </authorList>
    </citation>
    <scope>NUCLEOTIDE SEQUENCE [LARGE SCALE GENOMIC DNA]</scope>
</reference>
<sequence>MNKSSKGFVHLFVIIILALAVVGGIGYYAYKNGQIRFTPSQKQTIVLPTPDPTVNWKSYRNEKFGYFVKYHDDETIKQNNCGENPNDFNGEEKFVLVPEIADMATCYPLEWYASLEINVYTGNLSTLDSVKKEFGKDWEIKYEPVFIDGQEGNRYFLKYANPSNETGCCPDFQMVRVYNNNYSYEIVLGNELTFPETFDQILSTFRFLDNDKVNVPLQNLLNDPKQYSSKRICTEGYFYDALETSALVKSFDEENKKLVDKPLIWVENETNKNILTIIVDKKAVRKLGVCGLFEAKGSYGHLRLYPYLLKLQNFTALDEVIYF</sequence>
<organism evidence="2 3">
    <name type="scientific">Candidatus Woesebacteria bacterium GW2011_GWA1_39_21b</name>
    <dbReference type="NCBI Taxonomy" id="1618551"/>
    <lineage>
        <taxon>Bacteria</taxon>
        <taxon>Candidatus Woeseibacteriota</taxon>
    </lineage>
</organism>
<keyword evidence="1" id="KW-0472">Membrane</keyword>
<keyword evidence="1" id="KW-0812">Transmembrane</keyword>
<protein>
    <submittedName>
        <fullName evidence="2">Uncharacterized protein</fullName>
    </submittedName>
</protein>
<accession>A0A0G0NF84</accession>
<dbReference type="AlphaFoldDB" id="A0A0G0NF84"/>